<organism evidence="2 3">
    <name type="scientific">Cordyceps confragosa</name>
    <name type="common">Lecanicillium lecanii</name>
    <dbReference type="NCBI Taxonomy" id="2714763"/>
    <lineage>
        <taxon>Eukaryota</taxon>
        <taxon>Fungi</taxon>
        <taxon>Dikarya</taxon>
        <taxon>Ascomycota</taxon>
        <taxon>Pezizomycotina</taxon>
        <taxon>Sordariomycetes</taxon>
        <taxon>Hypocreomycetidae</taxon>
        <taxon>Hypocreales</taxon>
        <taxon>Cordycipitaceae</taxon>
        <taxon>Akanthomyces</taxon>
    </lineage>
</organism>
<evidence type="ECO:0000313" key="3">
    <source>
        <dbReference type="Proteomes" id="UP000243081"/>
    </source>
</evidence>
<sequence length="191" mass="20832">MHFPNTAVLLLGALQPALGKPATLHRAEGRSGSRVGSQWAGAREAFVAYIAGDNVCGTDQPWAGLWPVTDQNSTQSFSGDFKAKQYIDPAARGKQFVKFSTAELAAGQYAAAFFCNDGDRSKPFMQTSETITVKEAPPQKEGQCVYGSNYENTNWLYMPCDQVQKELCGMDCGFRQSCLKCTECKSQCGLE</sequence>
<proteinExistence type="predicted"/>
<feature type="chain" id="PRO_5008104313" description="Chitin-binding type-4 domain-containing protein" evidence="1">
    <location>
        <begin position="20"/>
        <end position="191"/>
    </location>
</feature>
<dbReference type="Proteomes" id="UP000243081">
    <property type="component" value="Unassembled WGS sequence"/>
</dbReference>
<name>A0A179IC58_CORDF</name>
<evidence type="ECO:0000313" key="2">
    <source>
        <dbReference type="EMBL" id="OAQ99854.1"/>
    </source>
</evidence>
<protein>
    <recommendedName>
        <fullName evidence="4">Chitin-binding type-4 domain-containing protein</fullName>
    </recommendedName>
</protein>
<feature type="signal peptide" evidence="1">
    <location>
        <begin position="1"/>
        <end position="19"/>
    </location>
</feature>
<accession>A0A179IC58</accession>
<reference evidence="2 3" key="1">
    <citation type="submission" date="2016-03" db="EMBL/GenBank/DDBJ databases">
        <title>Fine-scale spatial genetic structure of a fungal parasite of coffee scale insects.</title>
        <authorList>
            <person name="Jackson D."/>
            <person name="Zemenick K.A."/>
            <person name="Malloure B."/>
            <person name="Quandt C.A."/>
            <person name="James T.Y."/>
        </authorList>
    </citation>
    <scope>NUCLEOTIDE SEQUENCE [LARGE SCALE GENOMIC DNA]</scope>
    <source>
        <strain evidence="2 3">UM487</strain>
    </source>
</reference>
<evidence type="ECO:0000256" key="1">
    <source>
        <dbReference type="SAM" id="SignalP"/>
    </source>
</evidence>
<dbReference type="EMBL" id="LUKN01001986">
    <property type="protein sequence ID" value="OAQ99854.1"/>
    <property type="molecule type" value="Genomic_DNA"/>
</dbReference>
<evidence type="ECO:0008006" key="4">
    <source>
        <dbReference type="Google" id="ProtNLM"/>
    </source>
</evidence>
<keyword evidence="3" id="KW-1185">Reference proteome</keyword>
<dbReference type="AlphaFoldDB" id="A0A179IC58"/>
<keyword evidence="1" id="KW-0732">Signal</keyword>
<dbReference type="OMA" id="YKAAFVC"/>
<dbReference type="OrthoDB" id="4859538at2759"/>
<gene>
    <name evidence="2" type="ORF">LLEC1_05135</name>
</gene>
<comment type="caution">
    <text evidence="2">The sequence shown here is derived from an EMBL/GenBank/DDBJ whole genome shotgun (WGS) entry which is preliminary data.</text>
</comment>